<organism evidence="3 4">
    <name type="scientific">Pleomassaria siparia CBS 279.74</name>
    <dbReference type="NCBI Taxonomy" id="1314801"/>
    <lineage>
        <taxon>Eukaryota</taxon>
        <taxon>Fungi</taxon>
        <taxon>Dikarya</taxon>
        <taxon>Ascomycota</taxon>
        <taxon>Pezizomycotina</taxon>
        <taxon>Dothideomycetes</taxon>
        <taxon>Pleosporomycetidae</taxon>
        <taxon>Pleosporales</taxon>
        <taxon>Pleomassariaceae</taxon>
        <taxon>Pleomassaria</taxon>
    </lineage>
</organism>
<feature type="region of interest" description="Disordered" evidence="2">
    <location>
        <begin position="406"/>
        <end position="425"/>
    </location>
</feature>
<evidence type="ECO:0000313" key="4">
    <source>
        <dbReference type="Proteomes" id="UP000799428"/>
    </source>
</evidence>
<dbReference type="OrthoDB" id="5428925at2759"/>
<feature type="compositionally biased region" description="Polar residues" evidence="2">
    <location>
        <begin position="103"/>
        <end position="117"/>
    </location>
</feature>
<feature type="region of interest" description="Disordered" evidence="2">
    <location>
        <begin position="447"/>
        <end position="517"/>
    </location>
</feature>
<evidence type="ECO:0000256" key="2">
    <source>
        <dbReference type="SAM" id="MobiDB-lite"/>
    </source>
</evidence>
<feature type="compositionally biased region" description="Basic and acidic residues" evidence="2">
    <location>
        <begin position="308"/>
        <end position="321"/>
    </location>
</feature>
<evidence type="ECO:0000256" key="1">
    <source>
        <dbReference type="SAM" id="Coils"/>
    </source>
</evidence>
<feature type="compositionally biased region" description="Basic residues" evidence="2">
    <location>
        <begin position="131"/>
        <end position="151"/>
    </location>
</feature>
<gene>
    <name evidence="3" type="ORF">K504DRAFT_378339</name>
</gene>
<dbReference type="AlphaFoldDB" id="A0A6G1KC38"/>
<sequence>MNGENPLRRSSWKAEAIRKGNLKISGPMPITEETPLNEEEERQYAEKHNAEPLDAPPLPAQPHLLSPIIREASQRASHPVETGLQQEHDARPKTPSNEPRIITETQQTSEQPSHSTPSPFPSIPESTSKTPPKKQKRKSGLRNVFRKMFSKRGRDESRDDEDTSRRGHEHHISDPGFSANSPDGAKETTGASRISTLPVRELAPLNPLGQHLPFPMNVNAPQESSPPHEYLTFDRPAADLGRRRATLPSVLHVNPETQLLPDATPLAPLEERDGNPPSPQIGMAISSPGQSFSIQSKRRSRSAGALRELAKSRTSTERRRSAEIRYWRQSYQSGSVYSTNTPRPRTAQTVETIQTEDTPDYASGAAPRSIADSSIVHAPTVDQHDQDISQIVLPVEAFNFGNLKSGFDEEDAEGELPTEGIRSESRLSMVERVQHLEEDLRTIEASVHRMSGHTDRQTIILDDAPKGRRSRDRSSSGSVGQTSHHSSRSSNVTPSQSGRHSPSAPPSPLSASSPRPTTLYRSELASQFAAIYEALKHERFARKNLQKQVVSLQREISDLHAIVNKQHTQSPSYPTPSPDAVIHSSEERLSTPRATARPDVHFGKFAIRETVLGRFEGDVRRNRYGAESGSEWSSKEDITSPEAWATPKEEFGGFFGKSRSRIDLKDGEDEMF</sequence>
<feature type="region of interest" description="Disordered" evidence="2">
    <location>
        <begin position="624"/>
        <end position="643"/>
    </location>
</feature>
<dbReference type="Proteomes" id="UP000799428">
    <property type="component" value="Unassembled WGS sequence"/>
</dbReference>
<keyword evidence="1" id="KW-0175">Coiled coil</keyword>
<feature type="compositionally biased region" description="Basic and acidic residues" evidence="2">
    <location>
        <begin position="152"/>
        <end position="173"/>
    </location>
</feature>
<accession>A0A6G1KC38</accession>
<feature type="region of interest" description="Disordered" evidence="2">
    <location>
        <begin position="1"/>
        <end position="228"/>
    </location>
</feature>
<reference evidence="3" key="1">
    <citation type="journal article" date="2020" name="Stud. Mycol.">
        <title>101 Dothideomycetes genomes: a test case for predicting lifestyles and emergence of pathogens.</title>
        <authorList>
            <person name="Haridas S."/>
            <person name="Albert R."/>
            <person name="Binder M."/>
            <person name="Bloem J."/>
            <person name="Labutti K."/>
            <person name="Salamov A."/>
            <person name="Andreopoulos B."/>
            <person name="Baker S."/>
            <person name="Barry K."/>
            <person name="Bills G."/>
            <person name="Bluhm B."/>
            <person name="Cannon C."/>
            <person name="Castanera R."/>
            <person name="Culley D."/>
            <person name="Daum C."/>
            <person name="Ezra D."/>
            <person name="Gonzalez J."/>
            <person name="Henrissat B."/>
            <person name="Kuo A."/>
            <person name="Liang C."/>
            <person name="Lipzen A."/>
            <person name="Lutzoni F."/>
            <person name="Magnuson J."/>
            <person name="Mondo S."/>
            <person name="Nolan M."/>
            <person name="Ohm R."/>
            <person name="Pangilinan J."/>
            <person name="Park H.-J."/>
            <person name="Ramirez L."/>
            <person name="Alfaro M."/>
            <person name="Sun H."/>
            <person name="Tritt A."/>
            <person name="Yoshinaga Y."/>
            <person name="Zwiers L.-H."/>
            <person name="Turgeon B."/>
            <person name="Goodwin S."/>
            <person name="Spatafora J."/>
            <person name="Crous P."/>
            <person name="Grigoriev I."/>
        </authorList>
    </citation>
    <scope>NUCLEOTIDE SEQUENCE</scope>
    <source>
        <strain evidence="3">CBS 279.74</strain>
    </source>
</reference>
<feature type="compositionally biased region" description="Basic and acidic residues" evidence="2">
    <location>
        <begin position="42"/>
        <end position="51"/>
    </location>
</feature>
<evidence type="ECO:0000313" key="3">
    <source>
        <dbReference type="EMBL" id="KAF2710032.1"/>
    </source>
</evidence>
<keyword evidence="4" id="KW-1185">Reference proteome</keyword>
<protein>
    <submittedName>
        <fullName evidence="3">Uncharacterized protein</fullName>
    </submittedName>
</protein>
<dbReference type="EMBL" id="MU005769">
    <property type="protein sequence ID" value="KAF2710032.1"/>
    <property type="molecule type" value="Genomic_DNA"/>
</dbReference>
<feature type="coiled-coil region" evidence="1">
    <location>
        <begin position="535"/>
        <end position="562"/>
    </location>
</feature>
<feature type="region of interest" description="Disordered" evidence="2">
    <location>
        <begin position="266"/>
        <end position="321"/>
    </location>
</feature>
<proteinExistence type="predicted"/>
<name>A0A6G1KC38_9PLEO</name>
<feature type="compositionally biased region" description="Polar residues" evidence="2">
    <location>
        <begin position="479"/>
        <end position="500"/>
    </location>
</feature>